<proteinExistence type="predicted"/>
<reference evidence="1" key="1">
    <citation type="journal article" date="2020" name="Fungal Divers.">
        <title>Resolving the Mortierellaceae phylogeny through synthesis of multi-gene phylogenetics and phylogenomics.</title>
        <authorList>
            <person name="Vandepol N."/>
            <person name="Liber J."/>
            <person name="Desiro A."/>
            <person name="Na H."/>
            <person name="Kennedy M."/>
            <person name="Barry K."/>
            <person name="Grigoriev I.V."/>
            <person name="Miller A.N."/>
            <person name="O'Donnell K."/>
            <person name="Stajich J.E."/>
            <person name="Bonito G."/>
        </authorList>
    </citation>
    <scope>NUCLEOTIDE SEQUENCE</scope>
    <source>
        <strain evidence="1">MES-2147</strain>
    </source>
</reference>
<dbReference type="EMBL" id="JAAAHW010005234">
    <property type="protein sequence ID" value="KAF9969401.1"/>
    <property type="molecule type" value="Genomic_DNA"/>
</dbReference>
<keyword evidence="2" id="KW-1185">Reference proteome</keyword>
<accession>A0A9P6M6Y2</accession>
<protein>
    <submittedName>
        <fullName evidence="1">Uncharacterized protein</fullName>
    </submittedName>
</protein>
<dbReference type="AlphaFoldDB" id="A0A9P6M6Y2"/>
<comment type="caution">
    <text evidence="1">The sequence shown here is derived from an EMBL/GenBank/DDBJ whole genome shotgun (WGS) entry which is preliminary data.</text>
</comment>
<dbReference type="Proteomes" id="UP000749646">
    <property type="component" value="Unassembled WGS sequence"/>
</dbReference>
<evidence type="ECO:0000313" key="2">
    <source>
        <dbReference type="Proteomes" id="UP000749646"/>
    </source>
</evidence>
<evidence type="ECO:0000313" key="1">
    <source>
        <dbReference type="EMBL" id="KAF9969401.1"/>
    </source>
</evidence>
<name>A0A9P6M6Y2_9FUNG</name>
<gene>
    <name evidence="1" type="ORF">BGZ65_011980</name>
</gene>
<sequence>MEQKGQFAAASVIHISDDLSAVENFALLVGVNKNACKLAPVSSVGHGFVSLQLATLGAYKRTV</sequence>
<organism evidence="1 2">
    <name type="scientific">Modicella reniformis</name>
    <dbReference type="NCBI Taxonomy" id="1440133"/>
    <lineage>
        <taxon>Eukaryota</taxon>
        <taxon>Fungi</taxon>
        <taxon>Fungi incertae sedis</taxon>
        <taxon>Mucoromycota</taxon>
        <taxon>Mortierellomycotina</taxon>
        <taxon>Mortierellomycetes</taxon>
        <taxon>Mortierellales</taxon>
        <taxon>Mortierellaceae</taxon>
        <taxon>Modicella</taxon>
    </lineage>
</organism>